<feature type="transmembrane region" description="Helical" evidence="2">
    <location>
        <begin position="462"/>
        <end position="480"/>
    </location>
</feature>
<sequence>MSKRLTSFSTLALLAACVGISPLAVQAQSSGNATVTVVNGPTPAPTTFPDDPGPLSGCNANTNVSFYYQDANAVRGGSVPFRILLNARDFGNVLGNPSISQAYQLSNIPVSDATVEITPRGINTYIDGSIYMGSADVVTLKFDLWCNGAVGYDYLTIVKTYTWTIPDAVNPSPTPIGSPSPSPTPCVWFDLFCTTPTPQPSPCPEGLVCITPEPGPTETLIIDIFDLWDDVPPSPTEIGNAILSSICNFLGCDKEGILKAIQGMNPMLATAAIAAGIAAAIPALIANILPQLSHFLQFFGSFFSIHKRKTRWGIVVDSDLGRPISRAIVQVFDAKFHQLKETQITGSDGQFGFLLPPGSYYLVVSESGFLFPARKKPPTVLQKNERIYLGEEFETDEQDPDKVPHLVVPIDREAASPVAQMMFWRFAEHALALLDGVGLGFLIVGAVINTFFLLTIPGRMNIFFEVLYLVLFALKLYILLSHQKGLGTVVDGATGSPIDLAIIRLYDTKTNRIVQTRVTNVHGKFFLLVPRGMYTAAVAKAGYKTITETSLKISGNTSKALALDFKLIPETSEGTGSGVVATEPTQTPPQQPLVQNPAIASE</sequence>
<organism evidence="4 5">
    <name type="scientific">Candidatus Andersenbacteria bacterium RIFCSPHIGHO2_12_FULL_45_11</name>
    <dbReference type="NCBI Taxonomy" id="1797281"/>
    <lineage>
        <taxon>Bacteria</taxon>
        <taxon>Candidatus Anderseniibacteriota</taxon>
    </lineage>
</organism>
<dbReference type="EMBL" id="MHHR01000023">
    <property type="protein sequence ID" value="OGY34076.1"/>
    <property type="molecule type" value="Genomic_DNA"/>
</dbReference>
<feature type="transmembrane region" description="Helical" evidence="2">
    <location>
        <begin position="267"/>
        <end position="289"/>
    </location>
</feature>
<proteinExistence type="predicted"/>
<name>A0A1G1X234_9BACT</name>
<evidence type="ECO:0008006" key="6">
    <source>
        <dbReference type="Google" id="ProtNLM"/>
    </source>
</evidence>
<evidence type="ECO:0000313" key="5">
    <source>
        <dbReference type="Proteomes" id="UP000177528"/>
    </source>
</evidence>
<dbReference type="Gene3D" id="2.60.40.1120">
    <property type="entry name" value="Carboxypeptidase-like, regulatory domain"/>
    <property type="match status" value="2"/>
</dbReference>
<dbReference type="AlphaFoldDB" id="A0A1G1X234"/>
<evidence type="ECO:0000313" key="4">
    <source>
        <dbReference type="EMBL" id="OGY34076.1"/>
    </source>
</evidence>
<dbReference type="Pfam" id="PF13620">
    <property type="entry name" value="CarboxypepD_reg"/>
    <property type="match status" value="1"/>
</dbReference>
<dbReference type="SUPFAM" id="SSF49464">
    <property type="entry name" value="Carboxypeptidase regulatory domain-like"/>
    <property type="match status" value="2"/>
</dbReference>
<reference evidence="4 5" key="1">
    <citation type="journal article" date="2016" name="Nat. Commun.">
        <title>Thousands of microbial genomes shed light on interconnected biogeochemical processes in an aquifer system.</title>
        <authorList>
            <person name="Anantharaman K."/>
            <person name="Brown C.T."/>
            <person name="Hug L.A."/>
            <person name="Sharon I."/>
            <person name="Castelle C.J."/>
            <person name="Probst A.J."/>
            <person name="Thomas B.C."/>
            <person name="Singh A."/>
            <person name="Wilkins M.J."/>
            <person name="Karaoz U."/>
            <person name="Brodie E.L."/>
            <person name="Williams K.H."/>
            <person name="Hubbard S.S."/>
            <person name="Banfield J.F."/>
        </authorList>
    </citation>
    <scope>NUCLEOTIDE SEQUENCE [LARGE SCALE GENOMIC DNA]</scope>
</reference>
<dbReference type="Proteomes" id="UP000177528">
    <property type="component" value="Unassembled WGS sequence"/>
</dbReference>
<feature type="signal peptide" evidence="3">
    <location>
        <begin position="1"/>
        <end position="27"/>
    </location>
</feature>
<protein>
    <recommendedName>
        <fullName evidence="6">Carboxypeptidase regulatory-like domain-containing protein</fullName>
    </recommendedName>
</protein>
<dbReference type="InterPro" id="IPR008969">
    <property type="entry name" value="CarboxyPept-like_regulatory"/>
</dbReference>
<keyword evidence="2" id="KW-0472">Membrane</keyword>
<evidence type="ECO:0000256" key="1">
    <source>
        <dbReference type="SAM" id="MobiDB-lite"/>
    </source>
</evidence>
<keyword evidence="3" id="KW-0732">Signal</keyword>
<feature type="transmembrane region" description="Helical" evidence="2">
    <location>
        <begin position="430"/>
        <end position="456"/>
    </location>
</feature>
<keyword evidence="2" id="KW-0812">Transmembrane</keyword>
<evidence type="ECO:0000256" key="2">
    <source>
        <dbReference type="SAM" id="Phobius"/>
    </source>
</evidence>
<feature type="region of interest" description="Disordered" evidence="1">
    <location>
        <begin position="574"/>
        <end position="602"/>
    </location>
</feature>
<keyword evidence="2" id="KW-1133">Transmembrane helix</keyword>
<comment type="caution">
    <text evidence="4">The sequence shown here is derived from an EMBL/GenBank/DDBJ whole genome shotgun (WGS) entry which is preliminary data.</text>
</comment>
<evidence type="ECO:0000256" key="3">
    <source>
        <dbReference type="SAM" id="SignalP"/>
    </source>
</evidence>
<gene>
    <name evidence="4" type="ORF">A3D99_02375</name>
</gene>
<dbReference type="PROSITE" id="PS51257">
    <property type="entry name" value="PROKAR_LIPOPROTEIN"/>
    <property type="match status" value="1"/>
</dbReference>
<accession>A0A1G1X234</accession>
<feature type="chain" id="PRO_5009581293" description="Carboxypeptidase regulatory-like domain-containing protein" evidence="3">
    <location>
        <begin position="28"/>
        <end position="602"/>
    </location>
</feature>